<name>A0A5B0PXR3_PUCGR</name>
<keyword evidence="2" id="KW-1185">Reference proteome</keyword>
<organism evidence="1 2">
    <name type="scientific">Puccinia graminis f. sp. tritici</name>
    <dbReference type="NCBI Taxonomy" id="56615"/>
    <lineage>
        <taxon>Eukaryota</taxon>
        <taxon>Fungi</taxon>
        <taxon>Dikarya</taxon>
        <taxon>Basidiomycota</taxon>
        <taxon>Pucciniomycotina</taxon>
        <taxon>Pucciniomycetes</taxon>
        <taxon>Pucciniales</taxon>
        <taxon>Pucciniaceae</taxon>
        <taxon>Puccinia</taxon>
    </lineage>
</organism>
<dbReference type="EMBL" id="VSWC01000040">
    <property type="protein sequence ID" value="KAA1105617.1"/>
    <property type="molecule type" value="Genomic_DNA"/>
</dbReference>
<proteinExistence type="predicted"/>
<evidence type="ECO:0000313" key="2">
    <source>
        <dbReference type="Proteomes" id="UP000324748"/>
    </source>
</evidence>
<dbReference type="Proteomes" id="UP000324748">
    <property type="component" value="Unassembled WGS sequence"/>
</dbReference>
<reference evidence="1 2" key="1">
    <citation type="submission" date="2019-05" db="EMBL/GenBank/DDBJ databases">
        <title>Emergence of the Ug99 lineage of the wheat stem rust pathogen through somatic hybridization.</title>
        <authorList>
            <person name="Li F."/>
            <person name="Upadhyaya N.M."/>
            <person name="Sperschneider J."/>
            <person name="Matny O."/>
            <person name="Nguyen-Phuc H."/>
            <person name="Mago R."/>
            <person name="Raley C."/>
            <person name="Miller M.E."/>
            <person name="Silverstein K.A.T."/>
            <person name="Henningsen E."/>
            <person name="Hirsch C.D."/>
            <person name="Visser B."/>
            <person name="Pretorius Z.A."/>
            <person name="Steffenson B.J."/>
            <person name="Schwessinger B."/>
            <person name="Dodds P.N."/>
            <person name="Figueroa M."/>
        </authorList>
    </citation>
    <scope>NUCLEOTIDE SEQUENCE [LARGE SCALE GENOMIC DNA]</scope>
    <source>
        <strain evidence="1">21-0</strain>
    </source>
</reference>
<evidence type="ECO:0000313" key="1">
    <source>
        <dbReference type="EMBL" id="KAA1105617.1"/>
    </source>
</evidence>
<gene>
    <name evidence="1" type="ORF">PGT21_050146</name>
</gene>
<accession>A0A5B0PXR3</accession>
<dbReference type="AlphaFoldDB" id="A0A5B0PXR3"/>
<sequence>MGCQCHGMRELESRSGQDNDQFFLILFAASLIIFLRGRPRFVGGVVVCWRSASLSSDPSLFDDSSPSVSYSDVAFDFPFVARSGVGPRFAMDEEACGVSIGMLGLGACGVD</sequence>
<protein>
    <submittedName>
        <fullName evidence="1">Uncharacterized protein</fullName>
    </submittedName>
</protein>
<comment type="caution">
    <text evidence="1">The sequence shown here is derived from an EMBL/GenBank/DDBJ whole genome shotgun (WGS) entry which is preliminary data.</text>
</comment>